<dbReference type="InterPro" id="IPR047664">
    <property type="entry name" value="SWEET"/>
</dbReference>
<evidence type="ECO:0000256" key="6">
    <source>
        <dbReference type="ARBA" id="ARBA00022692"/>
    </source>
</evidence>
<keyword evidence="13" id="KW-1185">Reference proteome</keyword>
<evidence type="ECO:0000256" key="2">
    <source>
        <dbReference type="ARBA" id="ARBA00007809"/>
    </source>
</evidence>
<keyword evidence="7" id="KW-0677">Repeat</keyword>
<dbReference type="PANTHER" id="PTHR10791">
    <property type="entry name" value="RAG1-ACTIVATING PROTEIN 1"/>
    <property type="match status" value="1"/>
</dbReference>
<dbReference type="AlphaFoldDB" id="A0A9W7DSN8"/>
<name>A0A9W7DSN8_9STRA</name>
<evidence type="ECO:0000256" key="9">
    <source>
        <dbReference type="ARBA" id="ARBA00023136"/>
    </source>
</evidence>
<keyword evidence="8 10" id="KW-1133">Transmembrane helix</keyword>
<dbReference type="OrthoDB" id="409725at2759"/>
<dbReference type="EMBL" id="BRXZ01000628">
    <property type="protein sequence ID" value="GMH49303.1"/>
    <property type="molecule type" value="Genomic_DNA"/>
</dbReference>
<feature type="transmembrane region" description="Helical" evidence="10">
    <location>
        <begin position="30"/>
        <end position="48"/>
    </location>
</feature>
<feature type="chain" id="PRO_5040983397" description="Bidirectional sugar transporter SWEET" evidence="11">
    <location>
        <begin position="21"/>
        <end position="219"/>
    </location>
</feature>
<reference evidence="12" key="1">
    <citation type="submission" date="2022-07" db="EMBL/GenBank/DDBJ databases">
        <title>Genome analysis of Parmales, a sister group of diatoms, reveals the evolutionary specialization of diatoms from phago-mixotrophs to photoautotrophs.</title>
        <authorList>
            <person name="Ban H."/>
            <person name="Sato S."/>
            <person name="Yoshikawa S."/>
            <person name="Kazumasa Y."/>
            <person name="Nakamura Y."/>
            <person name="Ichinomiya M."/>
            <person name="Saitoh K."/>
            <person name="Sato N."/>
            <person name="Blanc-Mathieu R."/>
            <person name="Endo H."/>
            <person name="Kuwata A."/>
            <person name="Ogata H."/>
        </authorList>
    </citation>
    <scope>NUCLEOTIDE SEQUENCE</scope>
</reference>
<dbReference type="PANTHER" id="PTHR10791:SF30">
    <property type="entry name" value="SUGAR TRANSPORTER SWEET1"/>
    <property type="match status" value="1"/>
</dbReference>
<dbReference type="GO" id="GO:0051119">
    <property type="term" value="F:sugar transmembrane transporter activity"/>
    <property type="evidence" value="ECO:0007669"/>
    <property type="project" value="InterPro"/>
</dbReference>
<evidence type="ECO:0000256" key="7">
    <source>
        <dbReference type="ARBA" id="ARBA00022737"/>
    </source>
</evidence>
<dbReference type="Proteomes" id="UP001165082">
    <property type="component" value="Unassembled WGS sequence"/>
</dbReference>
<keyword evidence="9 10" id="KW-0472">Membrane</keyword>
<evidence type="ECO:0000256" key="4">
    <source>
        <dbReference type="ARBA" id="ARBA00022475"/>
    </source>
</evidence>
<dbReference type="Gene3D" id="1.20.1280.290">
    <property type="match status" value="2"/>
</dbReference>
<comment type="similarity">
    <text evidence="2">Belongs to the SWEET sugar transporter family.</text>
</comment>
<evidence type="ECO:0000256" key="11">
    <source>
        <dbReference type="SAM" id="SignalP"/>
    </source>
</evidence>
<feature type="transmembrane region" description="Helical" evidence="10">
    <location>
        <begin position="131"/>
        <end position="150"/>
    </location>
</feature>
<evidence type="ECO:0008006" key="14">
    <source>
        <dbReference type="Google" id="ProtNLM"/>
    </source>
</evidence>
<feature type="transmembrane region" description="Helical" evidence="10">
    <location>
        <begin position="90"/>
        <end position="111"/>
    </location>
</feature>
<keyword evidence="11" id="KW-0732">Signal</keyword>
<sequence>FSPDPYIFSLCNCTLWVLWALVTPDRTAPLQTNTIGTIIYVFYLVVYSTGSPGRTFFKKIGMSAAMLVVVGMIAFWVAPKIDIIREGRTSLEVSSMIFGFAADTFNVLMYAGPLTIMSTVVRTKSVEFMPLPLTLGTILCSSTWLGYGLVVGDSTIIIPNAGGTGLGLVQIVLYGCYANTEESKLARSKVEDLNMSFEHYRKSLQAGNLDDEKDRAPLI</sequence>
<feature type="signal peptide" evidence="11">
    <location>
        <begin position="1"/>
        <end position="20"/>
    </location>
</feature>
<dbReference type="GO" id="GO:0005886">
    <property type="term" value="C:plasma membrane"/>
    <property type="evidence" value="ECO:0007669"/>
    <property type="project" value="UniProtKB-SubCell"/>
</dbReference>
<feature type="non-terminal residue" evidence="12">
    <location>
        <position position="219"/>
    </location>
</feature>
<keyword evidence="3" id="KW-0813">Transport</keyword>
<evidence type="ECO:0000313" key="12">
    <source>
        <dbReference type="EMBL" id="GMH49303.1"/>
    </source>
</evidence>
<evidence type="ECO:0000313" key="13">
    <source>
        <dbReference type="Proteomes" id="UP001165082"/>
    </source>
</evidence>
<evidence type="ECO:0000256" key="1">
    <source>
        <dbReference type="ARBA" id="ARBA00004651"/>
    </source>
</evidence>
<keyword evidence="5" id="KW-0762">Sugar transport</keyword>
<dbReference type="FunFam" id="1.20.1280.290:FF:000002">
    <property type="entry name" value="Bidirectional sugar transporter SWEET"/>
    <property type="match status" value="1"/>
</dbReference>
<dbReference type="InterPro" id="IPR004316">
    <property type="entry name" value="SWEET_rpt"/>
</dbReference>
<comment type="caution">
    <text evidence="12">The sequence shown here is derived from an EMBL/GenBank/DDBJ whole genome shotgun (WGS) entry which is preliminary data.</text>
</comment>
<dbReference type="Pfam" id="PF03083">
    <property type="entry name" value="MtN3_slv"/>
    <property type="match status" value="1"/>
</dbReference>
<accession>A0A9W7DSN8</accession>
<evidence type="ECO:0000256" key="5">
    <source>
        <dbReference type="ARBA" id="ARBA00022597"/>
    </source>
</evidence>
<feature type="transmembrane region" description="Helical" evidence="10">
    <location>
        <begin position="60"/>
        <end position="78"/>
    </location>
</feature>
<evidence type="ECO:0000256" key="10">
    <source>
        <dbReference type="SAM" id="Phobius"/>
    </source>
</evidence>
<proteinExistence type="inferred from homology"/>
<keyword evidence="4" id="KW-1003">Cell membrane</keyword>
<organism evidence="12 13">
    <name type="scientific">Triparma retinervis</name>
    <dbReference type="NCBI Taxonomy" id="2557542"/>
    <lineage>
        <taxon>Eukaryota</taxon>
        <taxon>Sar</taxon>
        <taxon>Stramenopiles</taxon>
        <taxon>Ochrophyta</taxon>
        <taxon>Bolidophyceae</taxon>
        <taxon>Parmales</taxon>
        <taxon>Triparmaceae</taxon>
        <taxon>Triparma</taxon>
    </lineage>
</organism>
<gene>
    <name evidence="12" type="ORF">TrRE_jg3645</name>
</gene>
<protein>
    <recommendedName>
        <fullName evidence="14">Bidirectional sugar transporter SWEET</fullName>
    </recommendedName>
</protein>
<evidence type="ECO:0000256" key="8">
    <source>
        <dbReference type="ARBA" id="ARBA00022989"/>
    </source>
</evidence>
<comment type="subcellular location">
    <subcellularLocation>
        <location evidence="1">Cell membrane</location>
        <topology evidence="1">Multi-pass membrane protein</topology>
    </subcellularLocation>
</comment>
<evidence type="ECO:0000256" key="3">
    <source>
        <dbReference type="ARBA" id="ARBA00022448"/>
    </source>
</evidence>
<keyword evidence="6 10" id="KW-0812">Transmembrane</keyword>